<proteinExistence type="predicted"/>
<organism evidence="1 2">
    <name type="scientific">Eikenella glucosivorans</name>
    <dbReference type="NCBI Taxonomy" id="2766967"/>
    <lineage>
        <taxon>Bacteria</taxon>
        <taxon>Pseudomonadati</taxon>
        <taxon>Pseudomonadota</taxon>
        <taxon>Betaproteobacteria</taxon>
        <taxon>Neisseriales</taxon>
        <taxon>Neisseriaceae</taxon>
        <taxon>Eikenella</taxon>
    </lineage>
</organism>
<dbReference type="SUPFAM" id="SSF55961">
    <property type="entry name" value="Bet v1-like"/>
    <property type="match status" value="1"/>
</dbReference>
<sequence length="139" mass="16327">MPIQSRIRRTVPADIQTVWRTVTSLTDYAWRSDVQKIEPLSATQFREYGHSGAGTLFTVTQSRPPHLWAFDMENDTFSGHWVGRFTALANGRTELDFTESLTLKKRLPRWLVKLYLRRQQQKYCRDLCRKLQQTPPEAQ</sequence>
<dbReference type="Pfam" id="PF10604">
    <property type="entry name" value="Polyketide_cyc2"/>
    <property type="match status" value="1"/>
</dbReference>
<accession>A0ABS0N9M2</accession>
<dbReference type="RefSeq" id="WP_197902880.1">
    <property type="nucleotide sequence ID" value="NZ_JACSGR010000003.1"/>
</dbReference>
<dbReference type="InterPro" id="IPR019587">
    <property type="entry name" value="Polyketide_cyclase/dehydratase"/>
</dbReference>
<name>A0ABS0N9M2_9NEIS</name>
<evidence type="ECO:0000313" key="2">
    <source>
        <dbReference type="Proteomes" id="UP000768471"/>
    </source>
</evidence>
<evidence type="ECO:0000313" key="1">
    <source>
        <dbReference type="EMBL" id="MBH5328970.1"/>
    </source>
</evidence>
<dbReference type="Proteomes" id="UP000768471">
    <property type="component" value="Unassembled WGS sequence"/>
</dbReference>
<protein>
    <submittedName>
        <fullName evidence="1">SRPBCC family protein</fullName>
    </submittedName>
</protein>
<dbReference type="EMBL" id="JACSGR010000003">
    <property type="protein sequence ID" value="MBH5328970.1"/>
    <property type="molecule type" value="Genomic_DNA"/>
</dbReference>
<comment type="caution">
    <text evidence="1">The sequence shown here is derived from an EMBL/GenBank/DDBJ whole genome shotgun (WGS) entry which is preliminary data.</text>
</comment>
<dbReference type="CDD" id="cd07812">
    <property type="entry name" value="SRPBCC"/>
    <property type="match status" value="1"/>
</dbReference>
<dbReference type="InterPro" id="IPR023393">
    <property type="entry name" value="START-like_dom_sf"/>
</dbReference>
<reference evidence="1 2" key="1">
    <citation type="submission" date="2020-09" db="EMBL/GenBank/DDBJ databases">
        <title>Eikenella S3660 sp. nov., isolated from a throat swab.</title>
        <authorList>
            <person name="Buhl M."/>
        </authorList>
    </citation>
    <scope>NUCLEOTIDE SEQUENCE [LARGE SCALE GENOMIC DNA]</scope>
    <source>
        <strain evidence="1 2">S3360</strain>
    </source>
</reference>
<gene>
    <name evidence="1" type="ORF">H9Q10_04720</name>
</gene>
<dbReference type="Gene3D" id="3.30.530.20">
    <property type="match status" value="1"/>
</dbReference>
<keyword evidence="2" id="KW-1185">Reference proteome</keyword>